<reference evidence="1 2" key="1">
    <citation type="journal article" date="2013" name="Nat. Commun.">
        <title>Genome analysis reveals insights into physiology and longevity of the Brandt's bat Myotis brandtii.</title>
        <authorList>
            <person name="Seim I."/>
            <person name="Fang X."/>
            <person name="Xiong Z."/>
            <person name="Lobanov A.V."/>
            <person name="Huang Z."/>
            <person name="Ma S."/>
            <person name="Feng Y."/>
            <person name="Turanov A.A."/>
            <person name="Zhu Y."/>
            <person name="Lenz T.L."/>
            <person name="Gerashchenko M.V."/>
            <person name="Fan D."/>
            <person name="Hee Yim S."/>
            <person name="Yao X."/>
            <person name="Jordan D."/>
            <person name="Xiong Y."/>
            <person name="Ma Y."/>
            <person name="Lyapunov A.N."/>
            <person name="Chen G."/>
            <person name="Kulakova O.I."/>
            <person name="Sun Y."/>
            <person name="Lee S.G."/>
            <person name="Bronson R.T."/>
            <person name="Moskalev A.A."/>
            <person name="Sunyaev S.R."/>
            <person name="Zhang G."/>
            <person name="Krogh A."/>
            <person name="Wang J."/>
            <person name="Gladyshev V.N."/>
        </authorList>
    </citation>
    <scope>NUCLEOTIDE SEQUENCE [LARGE SCALE GENOMIC DNA]</scope>
</reference>
<name>S7ND07_MYOBR</name>
<proteinExistence type="predicted"/>
<dbReference type="EMBL" id="KE164119">
    <property type="protein sequence ID" value="EPQ15234.1"/>
    <property type="molecule type" value="Genomic_DNA"/>
</dbReference>
<evidence type="ECO:0000313" key="1">
    <source>
        <dbReference type="EMBL" id="EPQ15234.1"/>
    </source>
</evidence>
<keyword evidence="2" id="KW-1185">Reference proteome</keyword>
<evidence type="ECO:0000313" key="2">
    <source>
        <dbReference type="Proteomes" id="UP000052978"/>
    </source>
</evidence>
<dbReference type="Proteomes" id="UP000052978">
    <property type="component" value="Unassembled WGS sequence"/>
</dbReference>
<protein>
    <submittedName>
        <fullName evidence="1">Uncharacterized protein</fullName>
    </submittedName>
</protein>
<gene>
    <name evidence="1" type="ORF">D623_10012407</name>
</gene>
<dbReference type="AlphaFoldDB" id="S7ND07"/>
<organism evidence="1 2">
    <name type="scientific">Myotis brandtii</name>
    <name type="common">Brandt's bat</name>
    <dbReference type="NCBI Taxonomy" id="109478"/>
    <lineage>
        <taxon>Eukaryota</taxon>
        <taxon>Metazoa</taxon>
        <taxon>Chordata</taxon>
        <taxon>Craniata</taxon>
        <taxon>Vertebrata</taxon>
        <taxon>Euteleostomi</taxon>
        <taxon>Mammalia</taxon>
        <taxon>Eutheria</taxon>
        <taxon>Laurasiatheria</taxon>
        <taxon>Chiroptera</taxon>
        <taxon>Yangochiroptera</taxon>
        <taxon>Vespertilionidae</taxon>
        <taxon>Myotis</taxon>
    </lineage>
</organism>
<accession>S7ND07</accession>
<sequence>MKQLLPAACSMPSPVTEVRLDPYPSLSIRDVCPAAVFRQLGSASASGCAITLPLDLLAGRWWHRDCNVGSAIGCRPQATALSLPAEKLEKQEP</sequence>